<dbReference type="InterPro" id="IPR019651">
    <property type="entry name" value="Glutamate_DH_NAD-spec"/>
</dbReference>
<gene>
    <name evidence="1" type="ORF">ACD_78C00334G0001</name>
</gene>
<dbReference type="EMBL" id="AMFJ01034334">
    <property type="protein sequence ID" value="EKD29618.1"/>
    <property type="molecule type" value="Genomic_DNA"/>
</dbReference>
<evidence type="ECO:0000313" key="1">
    <source>
        <dbReference type="EMBL" id="EKD29618.1"/>
    </source>
</evidence>
<reference evidence="1" key="1">
    <citation type="journal article" date="2012" name="Science">
        <title>Fermentation, hydrogen, and sulfur metabolism in multiple uncultivated bacterial phyla.</title>
        <authorList>
            <person name="Wrighton K.C."/>
            <person name="Thomas B.C."/>
            <person name="Sharon I."/>
            <person name="Miller C.S."/>
            <person name="Castelle C.J."/>
            <person name="VerBerkmoes N.C."/>
            <person name="Wilkins M.J."/>
            <person name="Hettich R.L."/>
            <person name="Lipton M.S."/>
            <person name="Williams K.H."/>
            <person name="Long P.E."/>
            <person name="Banfield J.F."/>
        </authorList>
    </citation>
    <scope>NUCLEOTIDE SEQUENCE [LARGE SCALE GENOMIC DNA]</scope>
</reference>
<organism evidence="1">
    <name type="scientific">uncultured bacterium</name>
    <name type="common">gcode 4</name>
    <dbReference type="NCBI Taxonomy" id="1234023"/>
    <lineage>
        <taxon>Bacteria</taxon>
        <taxon>environmental samples</taxon>
    </lineage>
</organism>
<dbReference type="Pfam" id="PF10712">
    <property type="entry name" value="NAD-GH"/>
    <property type="match status" value="1"/>
</dbReference>
<sequence>MDFHGILIVHRRWVHLRFARWNRGIAFNHPSHNSSERLDTKREWSNIKKEDVFYVSLNDSRLDCCSESHGFIRVYGCVRLFGEECFHFGKHQWYPSRTSDENDFVNLTDIHSCIFEYLSARLDGSFHEVSDEFFEFLTSENHMEIAWNSIIHRNKWLINFSWCRAWELDFRLFCGTSHSLYRARILAEINSFFRLKLRHHPFENTLIEVVSSEVCVSVRREYFECSLRSDFEDGDIESSSSEIIDRNFFIFLSVDTVGKGCRGWLIDNSLYIESGNLPGVDSRLSFAIVEIRRNGDNRFRNLGSEELFRITLEFLKHFRRDFLRSNSFSVPFDETSSIWTLGYFEGNILEFFRNFRELSSDKTLRRVDSLGRIYDCLTFCGHSDNSLPFFVRYNRGSRPSSFRVRDNLRLTSFHKCDARVRGSEVDSDNLWHMNDR</sequence>
<dbReference type="AlphaFoldDB" id="K1YBA6"/>
<protein>
    <submittedName>
        <fullName evidence="1">Uncharacterized protein</fullName>
    </submittedName>
</protein>
<name>K1YBA6_9BACT</name>
<accession>K1YBA6</accession>
<comment type="caution">
    <text evidence="1">The sequence shown here is derived from an EMBL/GenBank/DDBJ whole genome shotgun (WGS) entry which is preliminary data.</text>
</comment>
<proteinExistence type="predicted"/>